<proteinExistence type="predicted"/>
<evidence type="ECO:0008006" key="5">
    <source>
        <dbReference type="Google" id="ProtNLM"/>
    </source>
</evidence>
<name>A0AAP0JC68_9MAGN</name>
<dbReference type="PANTHER" id="PTHR24015">
    <property type="entry name" value="OS07G0578800 PROTEIN-RELATED"/>
    <property type="match status" value="1"/>
</dbReference>
<dbReference type="FunFam" id="1.25.40.10:FF:000364">
    <property type="entry name" value="Pentatricopeptide repeat (PPR-like) superfamily protein"/>
    <property type="match status" value="1"/>
</dbReference>
<dbReference type="FunFam" id="1.25.40.10:FF:000090">
    <property type="entry name" value="Pentatricopeptide repeat-containing protein, chloroplastic"/>
    <property type="match status" value="1"/>
</dbReference>
<dbReference type="InterPro" id="IPR046960">
    <property type="entry name" value="PPR_At4g14850-like_plant"/>
</dbReference>
<dbReference type="PROSITE" id="PS51375">
    <property type="entry name" value="PPR"/>
    <property type="match status" value="5"/>
</dbReference>
<dbReference type="AlphaFoldDB" id="A0AAP0JC68"/>
<dbReference type="Proteomes" id="UP001417504">
    <property type="component" value="Unassembled WGS sequence"/>
</dbReference>
<gene>
    <name evidence="3" type="ORF">Sjap_010823</name>
</gene>
<feature type="repeat" description="PPR" evidence="2">
    <location>
        <begin position="281"/>
        <end position="315"/>
    </location>
</feature>
<dbReference type="InterPro" id="IPR002885">
    <property type="entry name" value="PPR_rpt"/>
</dbReference>
<dbReference type="Pfam" id="PF13041">
    <property type="entry name" value="PPR_2"/>
    <property type="match status" value="3"/>
</dbReference>
<evidence type="ECO:0000313" key="4">
    <source>
        <dbReference type="Proteomes" id="UP001417504"/>
    </source>
</evidence>
<dbReference type="NCBIfam" id="TIGR00756">
    <property type="entry name" value="PPR"/>
    <property type="match status" value="5"/>
</dbReference>
<dbReference type="Pfam" id="PF01535">
    <property type="entry name" value="PPR"/>
    <property type="match status" value="5"/>
</dbReference>
<keyword evidence="1" id="KW-0677">Repeat</keyword>
<reference evidence="3 4" key="1">
    <citation type="submission" date="2024-01" db="EMBL/GenBank/DDBJ databases">
        <title>Genome assemblies of Stephania.</title>
        <authorList>
            <person name="Yang L."/>
        </authorList>
    </citation>
    <scope>NUCLEOTIDE SEQUENCE [LARGE SCALE GENOMIC DNA]</scope>
    <source>
        <strain evidence="3">QJT</strain>
        <tissue evidence="3">Leaf</tissue>
    </source>
</reference>
<dbReference type="InterPro" id="IPR011990">
    <property type="entry name" value="TPR-like_helical_dom_sf"/>
</dbReference>
<feature type="repeat" description="PPR" evidence="2">
    <location>
        <begin position="382"/>
        <end position="416"/>
    </location>
</feature>
<protein>
    <recommendedName>
        <fullName evidence="5">Pentatricopeptide repeat-containing protein</fullName>
    </recommendedName>
</protein>
<evidence type="ECO:0000256" key="1">
    <source>
        <dbReference type="ARBA" id="ARBA00022737"/>
    </source>
</evidence>
<comment type="caution">
    <text evidence="3">The sequence shown here is derived from an EMBL/GenBank/DDBJ whole genome shotgun (WGS) entry which is preliminary data.</text>
</comment>
<evidence type="ECO:0000256" key="2">
    <source>
        <dbReference type="PROSITE-ProRule" id="PRU00708"/>
    </source>
</evidence>
<dbReference type="PANTHER" id="PTHR24015:SF1695">
    <property type="entry name" value="OS06G0185800 PROTEIN"/>
    <property type="match status" value="1"/>
</dbReference>
<keyword evidence="4" id="KW-1185">Reference proteome</keyword>
<accession>A0AAP0JC68</accession>
<dbReference type="GO" id="GO:0003723">
    <property type="term" value="F:RNA binding"/>
    <property type="evidence" value="ECO:0007669"/>
    <property type="project" value="InterPro"/>
</dbReference>
<feature type="repeat" description="PPR" evidence="2">
    <location>
        <begin position="483"/>
        <end position="517"/>
    </location>
</feature>
<dbReference type="EMBL" id="JBBNAE010000004">
    <property type="protein sequence ID" value="KAK9130336.1"/>
    <property type="molecule type" value="Genomic_DNA"/>
</dbReference>
<dbReference type="FunFam" id="1.25.40.10:FF:000344">
    <property type="entry name" value="Pentatricopeptide repeat-containing protein"/>
    <property type="match status" value="1"/>
</dbReference>
<dbReference type="GO" id="GO:0009451">
    <property type="term" value="P:RNA modification"/>
    <property type="evidence" value="ECO:0007669"/>
    <property type="project" value="InterPro"/>
</dbReference>
<evidence type="ECO:0000313" key="3">
    <source>
        <dbReference type="EMBL" id="KAK9130336.1"/>
    </source>
</evidence>
<organism evidence="3 4">
    <name type="scientific">Stephania japonica</name>
    <dbReference type="NCBI Taxonomy" id="461633"/>
    <lineage>
        <taxon>Eukaryota</taxon>
        <taxon>Viridiplantae</taxon>
        <taxon>Streptophyta</taxon>
        <taxon>Embryophyta</taxon>
        <taxon>Tracheophyta</taxon>
        <taxon>Spermatophyta</taxon>
        <taxon>Magnoliopsida</taxon>
        <taxon>Ranunculales</taxon>
        <taxon>Menispermaceae</taxon>
        <taxon>Menispermoideae</taxon>
        <taxon>Cissampelideae</taxon>
        <taxon>Stephania</taxon>
    </lineage>
</organism>
<feature type="repeat" description="PPR" evidence="2">
    <location>
        <begin position="180"/>
        <end position="214"/>
    </location>
</feature>
<feature type="repeat" description="PPR" evidence="2">
    <location>
        <begin position="518"/>
        <end position="552"/>
    </location>
</feature>
<sequence length="645" mass="70231">MICKTINLSTTPAALRTRSTFISLISKSSTTQQLNEIHSQLILNALHTHPITLTALIQKLSDLGSISHAHTLFSTIPSPDLFLHNVLIRALSRNRRPSSAIALYARLRPPLLPCNFTYAFAASACASMDSVEFGRLVHAHATVAGCGGDVFVGSAFVDLYFKFGCVGDARKVFDEMPEPDTVCWNAMISGLSRNGRFREALEVFGEMVGRGVSFDSTSLAAVIRVAGELMEVRVGLGVHCMGIKSGLCGHGFVLTGLVSLYSKCGDVDTARFLFEQIERPDFVSWNAMISGYSCNGETESAVRLFRELTGSGGEVTSSTIVGLLPVFSPFGHLELCRCIHGFAVKAGVDSNVSVSTALTTVYSRLNEIEFARQIFNEAPEKSLESWNAIISGYTQNGLTEMAISIFRRMQTLKVQPNPVTITSILSACAQLGAVTLGKWVHELIVRENFQSNIYVSTALIDMYAKCGSIKEAQILFDTMPEKNVVSWNAMISGYGLHGLGHEALRLFDEMSKAGVSPNGVTFLAALHACSHAGLVREGEKIFQLMSDYGITRGPEHYACLVDLFGRAGRLEEALEFIKGMPVEPGPAEWGALLGACMVHKNKTLAQIASDNLFKLDSESVGYHVLLSNIHSSDGNYQRLPWYARQ</sequence>
<dbReference type="Gene3D" id="1.25.40.10">
    <property type="entry name" value="Tetratricopeptide repeat domain"/>
    <property type="match status" value="6"/>
</dbReference>
<dbReference type="FunFam" id="1.25.40.10:FF:000463">
    <property type="entry name" value="Pentatricopeptide repeat-containing protein"/>
    <property type="match status" value="1"/>
</dbReference>